<dbReference type="PROSITE" id="PS00217">
    <property type="entry name" value="SUGAR_TRANSPORT_2"/>
    <property type="match status" value="1"/>
</dbReference>
<evidence type="ECO:0000256" key="6">
    <source>
        <dbReference type="SAM" id="Phobius"/>
    </source>
</evidence>
<feature type="transmembrane region" description="Helical" evidence="6">
    <location>
        <begin position="96"/>
        <end position="115"/>
    </location>
</feature>
<proteinExistence type="predicted"/>
<feature type="transmembrane region" description="Helical" evidence="6">
    <location>
        <begin position="388"/>
        <end position="407"/>
    </location>
</feature>
<dbReference type="PANTHER" id="PTHR23511:SF34">
    <property type="entry name" value="SYNAPTIC VESICLE GLYCOPROTEIN 2"/>
    <property type="match status" value="1"/>
</dbReference>
<name>A0A7W3W184_9PSEU</name>
<feature type="transmembrane region" description="Helical" evidence="6">
    <location>
        <begin position="154"/>
        <end position="172"/>
    </location>
</feature>
<dbReference type="InterPro" id="IPR020846">
    <property type="entry name" value="MFS_dom"/>
</dbReference>
<feature type="domain" description="Major facilitator superfamily (MFS) profile" evidence="7">
    <location>
        <begin position="30"/>
        <end position="435"/>
    </location>
</feature>
<keyword evidence="3 6" id="KW-0812">Transmembrane</keyword>
<feature type="transmembrane region" description="Helical" evidence="6">
    <location>
        <begin position="413"/>
        <end position="431"/>
    </location>
</feature>
<comment type="subcellular location">
    <subcellularLocation>
        <location evidence="1">Cell membrane</location>
        <topology evidence="1">Multi-pass membrane protein</topology>
    </subcellularLocation>
</comment>
<feature type="transmembrane region" description="Helical" evidence="6">
    <location>
        <begin position="178"/>
        <end position="195"/>
    </location>
</feature>
<evidence type="ECO:0000256" key="1">
    <source>
        <dbReference type="ARBA" id="ARBA00004651"/>
    </source>
</evidence>
<evidence type="ECO:0000256" key="4">
    <source>
        <dbReference type="ARBA" id="ARBA00022989"/>
    </source>
</evidence>
<sequence>MRPSTTGRTDGAALVARLEGLPFTKLHKRIVAIVATAYLVDAADVAILTFVLAPISAEFHLSALQTGSVASLAFVGMAIGSAGAGWLSDRFGRRPIFTMSMLLWGFASLLTAFAFNYESLLACRFLTGIGMGAELPCAVALISEYLPARRRGAYLGSAQILVVLSFLIAGGATLVLDWRLAFVLMFVLSMFAFVVRRGVPESVRWQVARGRIDHARATLARFEALAPAGTPPATVELKTPTAHGPLRDLFTGAQRRRTATAWAMWFFQLLAQYGINIWIAKLLVDHGASVAKSIGTTMFMLAWGIPGTLIACYLLERLGRRPVYAGAAVLTSAAALWYGLASSSTWALVAGCVMNVFLAAMTAGVNAYTPELFSTGARATGAGTASAAGRIGSVIGPLVVPAVLVAWGFTGTFLVLALCFLVAAAVVLLFGRETRGEVLENLTE</sequence>
<dbReference type="AlphaFoldDB" id="A0A7W3W184"/>
<dbReference type="PROSITE" id="PS00216">
    <property type="entry name" value="SUGAR_TRANSPORT_1"/>
    <property type="match status" value="1"/>
</dbReference>
<keyword evidence="5 6" id="KW-0472">Membrane</keyword>
<dbReference type="InterPro" id="IPR005828">
    <property type="entry name" value="MFS_sugar_transport-like"/>
</dbReference>
<feature type="transmembrane region" description="Helical" evidence="6">
    <location>
        <begin position="322"/>
        <end position="340"/>
    </location>
</feature>
<comment type="caution">
    <text evidence="8">The sequence shown here is derived from an EMBL/GenBank/DDBJ whole genome shotgun (WGS) entry which is preliminary data.</text>
</comment>
<evidence type="ECO:0000259" key="7">
    <source>
        <dbReference type="PROSITE" id="PS50850"/>
    </source>
</evidence>
<evidence type="ECO:0000256" key="2">
    <source>
        <dbReference type="ARBA" id="ARBA00022448"/>
    </source>
</evidence>
<dbReference type="InterPro" id="IPR036259">
    <property type="entry name" value="MFS_trans_sf"/>
</dbReference>
<keyword evidence="4 6" id="KW-1133">Transmembrane helix</keyword>
<dbReference type="PANTHER" id="PTHR23511">
    <property type="entry name" value="SYNAPTIC VESICLE GLYCOPROTEIN 2"/>
    <property type="match status" value="1"/>
</dbReference>
<evidence type="ECO:0000313" key="8">
    <source>
        <dbReference type="EMBL" id="MBB1156946.1"/>
    </source>
</evidence>
<evidence type="ECO:0000256" key="5">
    <source>
        <dbReference type="ARBA" id="ARBA00023136"/>
    </source>
</evidence>
<feature type="transmembrane region" description="Helical" evidence="6">
    <location>
        <begin position="262"/>
        <end position="284"/>
    </location>
</feature>
<dbReference type="Gene3D" id="1.20.1250.20">
    <property type="entry name" value="MFS general substrate transporter like domains"/>
    <property type="match status" value="1"/>
</dbReference>
<feature type="transmembrane region" description="Helical" evidence="6">
    <location>
        <begin position="30"/>
        <end position="55"/>
    </location>
</feature>
<dbReference type="Pfam" id="PF00083">
    <property type="entry name" value="Sugar_tr"/>
    <property type="match status" value="1"/>
</dbReference>
<dbReference type="EMBL" id="JACGZW010000009">
    <property type="protein sequence ID" value="MBB1156946.1"/>
    <property type="molecule type" value="Genomic_DNA"/>
</dbReference>
<feature type="transmembrane region" description="Helical" evidence="6">
    <location>
        <begin position="296"/>
        <end position="315"/>
    </location>
</feature>
<dbReference type="CDD" id="cd17316">
    <property type="entry name" value="MFS_SV2_like"/>
    <property type="match status" value="1"/>
</dbReference>
<evidence type="ECO:0000256" key="3">
    <source>
        <dbReference type="ARBA" id="ARBA00022692"/>
    </source>
</evidence>
<keyword evidence="2" id="KW-0813">Transport</keyword>
<dbReference type="SUPFAM" id="SSF103473">
    <property type="entry name" value="MFS general substrate transporter"/>
    <property type="match status" value="1"/>
</dbReference>
<dbReference type="GO" id="GO:0022857">
    <property type="term" value="F:transmembrane transporter activity"/>
    <property type="evidence" value="ECO:0007669"/>
    <property type="project" value="InterPro"/>
</dbReference>
<protein>
    <submittedName>
        <fullName evidence="8">MFS transporter</fullName>
    </submittedName>
</protein>
<dbReference type="PROSITE" id="PS50850">
    <property type="entry name" value="MFS"/>
    <property type="match status" value="1"/>
</dbReference>
<feature type="transmembrane region" description="Helical" evidence="6">
    <location>
        <begin position="346"/>
        <end position="368"/>
    </location>
</feature>
<dbReference type="InterPro" id="IPR005829">
    <property type="entry name" value="Sugar_transporter_CS"/>
</dbReference>
<organism evidence="8 9">
    <name type="scientific">Amycolatopsis dendrobii</name>
    <dbReference type="NCBI Taxonomy" id="2760662"/>
    <lineage>
        <taxon>Bacteria</taxon>
        <taxon>Bacillati</taxon>
        <taxon>Actinomycetota</taxon>
        <taxon>Actinomycetes</taxon>
        <taxon>Pseudonocardiales</taxon>
        <taxon>Pseudonocardiaceae</taxon>
        <taxon>Amycolatopsis</taxon>
    </lineage>
</organism>
<dbReference type="Proteomes" id="UP000526734">
    <property type="component" value="Unassembled WGS sequence"/>
</dbReference>
<feature type="transmembrane region" description="Helical" evidence="6">
    <location>
        <begin position="121"/>
        <end position="142"/>
    </location>
</feature>
<gene>
    <name evidence="8" type="ORF">H4281_27665</name>
</gene>
<feature type="transmembrane region" description="Helical" evidence="6">
    <location>
        <begin position="67"/>
        <end position="87"/>
    </location>
</feature>
<keyword evidence="9" id="KW-1185">Reference proteome</keyword>
<dbReference type="GO" id="GO:0005886">
    <property type="term" value="C:plasma membrane"/>
    <property type="evidence" value="ECO:0007669"/>
    <property type="project" value="UniProtKB-SubCell"/>
</dbReference>
<reference evidence="8 9" key="1">
    <citation type="submission" date="2020-08" db="EMBL/GenBank/DDBJ databases">
        <title>Amycolatopsis sp. nov. DR6-1 isolated from Dendrobium heterocarpum.</title>
        <authorList>
            <person name="Tedsree N."/>
            <person name="Kuncharoen N."/>
            <person name="Likhitwitayawuid K."/>
            <person name="Tanasupawat S."/>
        </authorList>
    </citation>
    <scope>NUCLEOTIDE SEQUENCE [LARGE SCALE GENOMIC DNA]</scope>
    <source>
        <strain evidence="8 9">DR6-1</strain>
    </source>
</reference>
<dbReference type="RefSeq" id="WP_182893829.1">
    <property type="nucleotide sequence ID" value="NZ_JACGZW010000009.1"/>
</dbReference>
<evidence type="ECO:0000313" key="9">
    <source>
        <dbReference type="Proteomes" id="UP000526734"/>
    </source>
</evidence>
<accession>A0A7W3W184</accession>